<protein>
    <submittedName>
        <fullName evidence="2">Uncharacterized protein</fullName>
    </submittedName>
</protein>
<feature type="compositionally biased region" description="Acidic residues" evidence="1">
    <location>
        <begin position="1"/>
        <end position="13"/>
    </location>
</feature>
<feature type="region of interest" description="Disordered" evidence="1">
    <location>
        <begin position="238"/>
        <end position="257"/>
    </location>
</feature>
<feature type="region of interest" description="Disordered" evidence="1">
    <location>
        <begin position="1"/>
        <end position="22"/>
    </location>
</feature>
<evidence type="ECO:0000256" key="1">
    <source>
        <dbReference type="SAM" id="MobiDB-lite"/>
    </source>
</evidence>
<accession>A0A075HMH5</accession>
<dbReference type="EMBL" id="KF901055">
    <property type="protein sequence ID" value="AIF16425.1"/>
    <property type="molecule type" value="Genomic_DNA"/>
</dbReference>
<name>A0A075HMH5_9EURY</name>
<evidence type="ECO:0000313" key="2">
    <source>
        <dbReference type="EMBL" id="AIF16425.1"/>
    </source>
</evidence>
<proteinExistence type="predicted"/>
<dbReference type="AlphaFoldDB" id="A0A075HMH5"/>
<reference evidence="2" key="1">
    <citation type="journal article" date="2014" name="Genome Biol. Evol.">
        <title>Pangenome evidence for extensive interdomain horizontal transfer affecting lineage core and shell genes in uncultured planktonic thaumarchaeota and euryarchaeota.</title>
        <authorList>
            <person name="Deschamps P."/>
            <person name="Zivanovic Y."/>
            <person name="Moreira D."/>
            <person name="Rodriguez-Valera F."/>
            <person name="Lopez-Garcia P."/>
        </authorList>
    </citation>
    <scope>NUCLEOTIDE SEQUENCE</scope>
</reference>
<organism evidence="2">
    <name type="scientific">uncultured marine group II/III euryarchaeote KM3_74_C08</name>
    <dbReference type="NCBI Taxonomy" id="1456501"/>
    <lineage>
        <taxon>Archaea</taxon>
        <taxon>Methanobacteriati</taxon>
        <taxon>Methanobacteriota</taxon>
        <taxon>environmental samples</taxon>
    </lineage>
</organism>
<sequence length="283" mass="31240">MQDDVEAEEEEQVGSDASRTVLYAQVNDGQPRMAIDEDGYLRPEGWEGSGGKVYLGDVAQAALRALGPHDPPRFVELPGFDEQRWSLDSHANELTMSISSRPYWGFGLFTGCFLNRIELSGPLGQRARCVHDLVASLGSNPWEPRRLRQFERVTECEVALHRAAWQELISRASEDMGEEVDQLEDKLRRLRGSDEAVEGVLDAAEMAISEARAALADRNAPAVERALGRASSALIEADPDTEIRSSESSADGVPTPVIREARDEVRAGHLIEEVPFVDLSEEE</sequence>